<comment type="caution">
    <text evidence="1">The sequence shown here is derived from an EMBL/GenBank/DDBJ whole genome shotgun (WGS) entry which is preliminary data.</text>
</comment>
<evidence type="ECO:0000313" key="2">
    <source>
        <dbReference type="Proteomes" id="UP000054821"/>
    </source>
</evidence>
<reference evidence="1 2" key="1">
    <citation type="journal article" date="2016" name="Genome Announc.">
        <title>Draft Whole-Genome Sequence of Trichoderma gamsii T6085, a Promising Biocontrol Agent of Fusarium Head Blight on Wheat.</title>
        <authorList>
            <person name="Baroncelli R."/>
            <person name="Zapparata A."/>
            <person name="Piaggeschi G."/>
            <person name="Sarrocco S."/>
            <person name="Vannacci G."/>
        </authorList>
    </citation>
    <scope>NUCLEOTIDE SEQUENCE [LARGE SCALE GENOMIC DNA]</scope>
    <source>
        <strain evidence="1 2">T6085</strain>
    </source>
</reference>
<dbReference type="EMBL" id="JPDN02000051">
    <property type="protein sequence ID" value="PON21327.1"/>
    <property type="molecule type" value="Genomic_DNA"/>
</dbReference>
<organism evidence="1 2">
    <name type="scientific">Trichoderma gamsii</name>
    <dbReference type="NCBI Taxonomy" id="398673"/>
    <lineage>
        <taxon>Eukaryota</taxon>
        <taxon>Fungi</taxon>
        <taxon>Dikarya</taxon>
        <taxon>Ascomycota</taxon>
        <taxon>Pezizomycotina</taxon>
        <taxon>Sordariomycetes</taxon>
        <taxon>Hypocreomycetidae</taxon>
        <taxon>Hypocreales</taxon>
        <taxon>Hypocreaceae</taxon>
        <taxon>Trichoderma</taxon>
    </lineage>
</organism>
<dbReference type="GeneID" id="29988714"/>
<protein>
    <submittedName>
        <fullName evidence="1">Uncharacterized protein</fullName>
    </submittedName>
</protein>
<gene>
    <name evidence="1" type="ORF">TGAM01_v209778</name>
</gene>
<keyword evidence="2" id="KW-1185">Reference proteome</keyword>
<accession>A0A2P4ZAN3</accession>
<name>A0A2P4ZAN3_9HYPO</name>
<sequence length="190" mass="20116">MHVWATSTEPSEACAASSIRRFRGPAFEICAVSASVPAPAPGLIPAKYMREPGAAWPEACWQVLDTAARPLPLLQVLPTSQRRWGQGAVSSAGVLEAPQLHVASVAAPGSKHGVPHGLCTRYLHADRRPSISPGHYLAVGFHLLNLARLPQPLPSASTCLELVAPGHEACHARYGMRLSALSPPSGLHRP</sequence>
<evidence type="ECO:0000313" key="1">
    <source>
        <dbReference type="EMBL" id="PON21327.1"/>
    </source>
</evidence>
<proteinExistence type="predicted"/>
<dbReference type="RefSeq" id="XP_018658172.1">
    <property type="nucleotide sequence ID" value="XM_018808631.1"/>
</dbReference>
<dbReference type="AlphaFoldDB" id="A0A2P4ZAN3"/>
<dbReference type="Proteomes" id="UP000054821">
    <property type="component" value="Unassembled WGS sequence"/>
</dbReference>